<sequence>MKKFKLTKVIASSLIAISVIALNPIAANAEWIQDSNGWWYSEGSGYATGEKKINGKEYYFDSNGYMTTGWQKLNTNWRYYDKNGSIKTGWLQDGNKLYYISPLGKYILENQYINGFYLNSDGVATACTKVGDYEIDKGTGTLVRYNGNDASVVVPKTIGSVEIKSIALLAFSNCKTLSSITIPDSITNINAYAFNSCESLTSINIDENNKNYSSVDGVLFNKIKTTLIRCPQGKIAKNYEIPDSVVNLGESAFKCCYSLGSITVPGSVLSIGRDTFDVHTNTKFYAESERIRQILNKVGDIDASKIVLGKGYYIDSDGHYRVQYDTTVDGDSLSSNGALTTNLPKVANQSDFIFNSSAGIIIRYNGKDAILIIPSVINGVPVKEIGENAFKNNLKIVSVTIPDSVTIIGRCAFEGCSNLKSVTIPLGIKEVNSEAFKWCSNLTNINAGLMTASCIRKNNAYYEKFKNNTTNKSGSNS</sequence>
<dbReference type="InterPro" id="IPR032675">
    <property type="entry name" value="LRR_dom_sf"/>
</dbReference>
<dbReference type="RefSeq" id="WP_077847104.1">
    <property type="nucleotide sequence ID" value="NZ_LZZM01000127.1"/>
</dbReference>
<dbReference type="EMBL" id="LZZM01000127">
    <property type="protein sequence ID" value="OOM78336.1"/>
    <property type="molecule type" value="Genomic_DNA"/>
</dbReference>
<evidence type="ECO:0000256" key="3">
    <source>
        <dbReference type="SAM" id="SignalP"/>
    </source>
</evidence>
<dbReference type="Proteomes" id="UP000190890">
    <property type="component" value="Unassembled WGS sequence"/>
</dbReference>
<accession>A0A1S8TKY5</accession>
<feature type="repeat" description="Cell wall-binding" evidence="2">
    <location>
        <begin position="67"/>
        <end position="86"/>
    </location>
</feature>
<dbReference type="PANTHER" id="PTHR45661">
    <property type="entry name" value="SURFACE ANTIGEN"/>
    <property type="match status" value="1"/>
</dbReference>
<dbReference type="InterPro" id="IPR026906">
    <property type="entry name" value="LRR_5"/>
</dbReference>
<dbReference type="PANTHER" id="PTHR45661:SF3">
    <property type="entry name" value="IG-LIKE DOMAIN-CONTAINING PROTEIN"/>
    <property type="match status" value="1"/>
</dbReference>
<evidence type="ECO:0000313" key="5">
    <source>
        <dbReference type="Proteomes" id="UP000190890"/>
    </source>
</evidence>
<dbReference type="SUPFAM" id="SSF69360">
    <property type="entry name" value="Cell wall binding repeat"/>
    <property type="match status" value="1"/>
</dbReference>
<dbReference type="InterPro" id="IPR053139">
    <property type="entry name" value="Surface_bspA-like"/>
</dbReference>
<name>A0A1S8TKY5_9CLOT</name>
<reference evidence="4 5" key="1">
    <citation type="submission" date="2016-05" db="EMBL/GenBank/DDBJ databases">
        <title>Microbial solvent formation.</title>
        <authorList>
            <person name="Poehlein A."/>
            <person name="Montoya Solano J.D."/>
            <person name="Flitsch S."/>
            <person name="Krabben P."/>
            <person name="Duerre P."/>
            <person name="Daniel R."/>
        </authorList>
    </citation>
    <scope>NUCLEOTIDE SEQUENCE [LARGE SCALE GENOMIC DNA]</scope>
    <source>
        <strain evidence="4 5">DSM 2619</strain>
    </source>
</reference>
<gene>
    <name evidence="4" type="primary">lytA_7</name>
    <name evidence="4" type="ORF">CLPUN_19450</name>
</gene>
<feature type="chain" id="PRO_5039341013" evidence="3">
    <location>
        <begin position="22"/>
        <end position="477"/>
    </location>
</feature>
<dbReference type="SUPFAM" id="SSF52058">
    <property type="entry name" value="L domain-like"/>
    <property type="match status" value="1"/>
</dbReference>
<evidence type="ECO:0000256" key="1">
    <source>
        <dbReference type="ARBA" id="ARBA00022737"/>
    </source>
</evidence>
<dbReference type="PROSITE" id="PS51170">
    <property type="entry name" value="CW"/>
    <property type="match status" value="2"/>
</dbReference>
<dbReference type="EC" id="3.5.1.28" evidence="4"/>
<feature type="signal peptide" evidence="3">
    <location>
        <begin position="1"/>
        <end position="21"/>
    </location>
</feature>
<dbReference type="AlphaFoldDB" id="A0A1S8TKY5"/>
<evidence type="ECO:0000256" key="2">
    <source>
        <dbReference type="PROSITE-ProRule" id="PRU00591"/>
    </source>
</evidence>
<organism evidence="4 5">
    <name type="scientific">Clostridium puniceum</name>
    <dbReference type="NCBI Taxonomy" id="29367"/>
    <lineage>
        <taxon>Bacteria</taxon>
        <taxon>Bacillati</taxon>
        <taxon>Bacillota</taxon>
        <taxon>Clostridia</taxon>
        <taxon>Eubacteriales</taxon>
        <taxon>Clostridiaceae</taxon>
        <taxon>Clostridium</taxon>
    </lineage>
</organism>
<dbReference type="GO" id="GO:0008745">
    <property type="term" value="F:N-acetylmuramoyl-L-alanine amidase activity"/>
    <property type="evidence" value="ECO:0007669"/>
    <property type="project" value="UniProtKB-EC"/>
</dbReference>
<proteinExistence type="predicted"/>
<dbReference type="OrthoDB" id="1908369at2"/>
<dbReference type="InterPro" id="IPR018337">
    <property type="entry name" value="Cell_wall/Cho-bd_repeat"/>
</dbReference>
<keyword evidence="1" id="KW-0677">Repeat</keyword>
<dbReference type="Gene3D" id="3.80.10.10">
    <property type="entry name" value="Ribonuclease Inhibitor"/>
    <property type="match status" value="3"/>
</dbReference>
<dbReference type="Pfam" id="PF19127">
    <property type="entry name" value="Choline_bind_3"/>
    <property type="match status" value="1"/>
</dbReference>
<dbReference type="Gene3D" id="2.10.270.10">
    <property type="entry name" value="Cholin Binding"/>
    <property type="match status" value="1"/>
</dbReference>
<keyword evidence="4" id="KW-0378">Hydrolase</keyword>
<feature type="repeat" description="Cell wall-binding" evidence="2">
    <location>
        <begin position="47"/>
        <end position="66"/>
    </location>
</feature>
<dbReference type="Pfam" id="PF13306">
    <property type="entry name" value="LRR_5"/>
    <property type="match status" value="3"/>
</dbReference>
<keyword evidence="3" id="KW-0732">Signal</keyword>
<dbReference type="STRING" id="29367.CLPUN_19450"/>
<comment type="caution">
    <text evidence="4">The sequence shown here is derived from an EMBL/GenBank/DDBJ whole genome shotgun (WGS) entry which is preliminary data.</text>
</comment>
<evidence type="ECO:0000313" key="4">
    <source>
        <dbReference type="EMBL" id="OOM78336.1"/>
    </source>
</evidence>
<dbReference type="Pfam" id="PF01473">
    <property type="entry name" value="Choline_bind_1"/>
    <property type="match status" value="1"/>
</dbReference>
<keyword evidence="5" id="KW-1185">Reference proteome</keyword>
<protein>
    <submittedName>
        <fullName evidence="4">Autolysin</fullName>
        <ecNumber evidence="4">3.5.1.28</ecNumber>
    </submittedName>
</protein>